<evidence type="ECO:0000313" key="3">
    <source>
        <dbReference type="Proteomes" id="UP000053201"/>
    </source>
</evidence>
<dbReference type="AlphaFoldDB" id="A0A0L0H6K8"/>
<keyword evidence="1" id="KW-1133">Transmembrane helix</keyword>
<dbReference type="GeneID" id="27691306"/>
<dbReference type="OMA" id="SPFIYEG"/>
<keyword evidence="1" id="KW-0812">Transmembrane</keyword>
<dbReference type="eggNOG" id="ENOG502SAZE">
    <property type="taxonomic scope" value="Eukaryota"/>
</dbReference>
<proteinExistence type="predicted"/>
<organism evidence="2 3">
    <name type="scientific">Spizellomyces punctatus (strain DAOM BR117)</name>
    <dbReference type="NCBI Taxonomy" id="645134"/>
    <lineage>
        <taxon>Eukaryota</taxon>
        <taxon>Fungi</taxon>
        <taxon>Fungi incertae sedis</taxon>
        <taxon>Chytridiomycota</taxon>
        <taxon>Chytridiomycota incertae sedis</taxon>
        <taxon>Chytridiomycetes</taxon>
        <taxon>Spizellomycetales</taxon>
        <taxon>Spizellomycetaceae</taxon>
        <taxon>Spizellomyces</taxon>
    </lineage>
</organism>
<reference evidence="2 3" key="1">
    <citation type="submission" date="2009-08" db="EMBL/GenBank/DDBJ databases">
        <title>The Genome Sequence of Spizellomyces punctatus strain DAOM BR117.</title>
        <authorList>
            <consortium name="The Broad Institute Genome Sequencing Platform"/>
            <person name="Russ C."/>
            <person name="Cuomo C."/>
            <person name="Shea T."/>
            <person name="Young S.K."/>
            <person name="Zeng Q."/>
            <person name="Koehrsen M."/>
            <person name="Haas B."/>
            <person name="Borodovsky M."/>
            <person name="Guigo R."/>
            <person name="Alvarado L."/>
            <person name="Berlin A."/>
            <person name="Bochicchio J."/>
            <person name="Borenstein D."/>
            <person name="Chapman S."/>
            <person name="Chen Z."/>
            <person name="Engels R."/>
            <person name="Freedman E."/>
            <person name="Gellesch M."/>
            <person name="Goldberg J."/>
            <person name="Griggs A."/>
            <person name="Gujja S."/>
            <person name="Heiman D."/>
            <person name="Hepburn T."/>
            <person name="Howarth C."/>
            <person name="Jen D."/>
            <person name="Larson L."/>
            <person name="Lewis B."/>
            <person name="Mehta T."/>
            <person name="Park D."/>
            <person name="Pearson M."/>
            <person name="Roberts A."/>
            <person name="Saif S."/>
            <person name="Shenoy N."/>
            <person name="Sisk P."/>
            <person name="Stolte C."/>
            <person name="Sykes S."/>
            <person name="Thomson T."/>
            <person name="Walk T."/>
            <person name="White J."/>
            <person name="Yandava C."/>
            <person name="Burger G."/>
            <person name="Gray M.W."/>
            <person name="Holland P.W.H."/>
            <person name="King N."/>
            <person name="Lang F.B.F."/>
            <person name="Roger A.J."/>
            <person name="Ruiz-Trillo I."/>
            <person name="Lander E."/>
            <person name="Nusbaum C."/>
        </authorList>
    </citation>
    <scope>NUCLEOTIDE SEQUENCE [LARGE SCALE GENOMIC DNA]</scope>
    <source>
        <strain evidence="2 3">DAOM BR117</strain>
    </source>
</reference>
<gene>
    <name evidence="2" type="ORF">SPPG_08129</name>
</gene>
<evidence type="ECO:0000256" key="1">
    <source>
        <dbReference type="SAM" id="Phobius"/>
    </source>
</evidence>
<dbReference type="RefSeq" id="XP_016604581.1">
    <property type="nucleotide sequence ID" value="XM_016756284.1"/>
</dbReference>
<accession>A0A0L0H6K8</accession>
<keyword evidence="1" id="KW-0472">Membrane</keyword>
<dbReference type="Proteomes" id="UP000053201">
    <property type="component" value="Unassembled WGS sequence"/>
</dbReference>
<dbReference type="OrthoDB" id="2114940at2759"/>
<evidence type="ECO:0000313" key="2">
    <source>
        <dbReference type="EMBL" id="KNC96541.1"/>
    </source>
</evidence>
<dbReference type="VEuPathDB" id="FungiDB:SPPG_08129"/>
<dbReference type="EMBL" id="KQ257468">
    <property type="protein sequence ID" value="KNC96541.1"/>
    <property type="molecule type" value="Genomic_DNA"/>
</dbReference>
<sequence length="135" mass="15210">MAKLVRLLYAIVAATTVYLAYHIFISPSSNNPSPLSENIEKICYTIEGFETCPYFQSAKRLGGRLAERTSGPSIDTKITSWTRQEWNDRKQVLRKTIPGAQNHFTSPFVWKGCDGQAIEFVGGFTDFEAKVRTIN</sequence>
<dbReference type="InParanoid" id="A0A0L0H6K8"/>
<feature type="transmembrane region" description="Helical" evidence="1">
    <location>
        <begin position="7"/>
        <end position="25"/>
    </location>
</feature>
<name>A0A0L0H6K8_SPIPD</name>
<protein>
    <submittedName>
        <fullName evidence="2">Uncharacterized protein</fullName>
    </submittedName>
</protein>
<keyword evidence="3" id="KW-1185">Reference proteome</keyword>